<evidence type="ECO:0000313" key="2">
    <source>
        <dbReference type="EMBL" id="MBW7571803.1"/>
    </source>
</evidence>
<organism evidence="2 3">
    <name type="scientific">Caproiciproducens faecalis</name>
    <dbReference type="NCBI Taxonomy" id="2820301"/>
    <lineage>
        <taxon>Bacteria</taxon>
        <taxon>Bacillati</taxon>
        <taxon>Bacillota</taxon>
        <taxon>Clostridia</taxon>
        <taxon>Eubacteriales</taxon>
        <taxon>Acutalibacteraceae</taxon>
        <taxon>Caproiciproducens</taxon>
    </lineage>
</organism>
<dbReference type="InterPro" id="IPR003607">
    <property type="entry name" value="HD/PDEase_dom"/>
</dbReference>
<keyword evidence="3" id="KW-1185">Reference proteome</keyword>
<comment type="caution">
    <text evidence="2">The sequence shown here is derived from an EMBL/GenBank/DDBJ whole genome shotgun (WGS) entry which is preliminary data.</text>
</comment>
<dbReference type="RefSeq" id="WP_219964190.1">
    <property type="nucleotide sequence ID" value="NZ_JAGFNZ010000001.1"/>
</dbReference>
<dbReference type="Proteomes" id="UP000719942">
    <property type="component" value="Unassembled WGS sequence"/>
</dbReference>
<sequence>MKLSQQERQYFTDCSLELLKSEFVQQMGTYIQHANISCLDHSISVAYYSYCLCRKLNLNADCRSIIRGALLHDFFLYDWHVTKNPKGLHGFKHPLTALENAEAHFTLNDCEKEIIVKHMWPLTITPPKCKEALIVSLSDKFCSLIEILRIYPALISR</sequence>
<evidence type="ECO:0000313" key="3">
    <source>
        <dbReference type="Proteomes" id="UP000719942"/>
    </source>
</evidence>
<gene>
    <name evidence="2" type="ORF">J5W02_03160</name>
</gene>
<feature type="domain" description="HD" evidence="1">
    <location>
        <begin position="39"/>
        <end position="141"/>
    </location>
</feature>
<dbReference type="InterPro" id="IPR006674">
    <property type="entry name" value="HD_domain"/>
</dbReference>
<reference evidence="2 3" key="1">
    <citation type="submission" date="2021-03" db="EMBL/GenBank/DDBJ databases">
        <title>Caproiciproducens sp. nov. isolated from feces of cow.</title>
        <authorList>
            <person name="Choi J.-Y."/>
        </authorList>
    </citation>
    <scope>NUCLEOTIDE SEQUENCE [LARGE SCALE GENOMIC DNA]</scope>
    <source>
        <strain evidence="2 3">AGMB10547</strain>
    </source>
</reference>
<name>A0ABS7DKK6_9FIRM</name>
<dbReference type="CDD" id="cd00077">
    <property type="entry name" value="HDc"/>
    <property type="match status" value="1"/>
</dbReference>
<evidence type="ECO:0000259" key="1">
    <source>
        <dbReference type="Pfam" id="PF01966"/>
    </source>
</evidence>
<protein>
    <submittedName>
        <fullName evidence="2">HD domain-containing protein</fullName>
    </submittedName>
</protein>
<dbReference type="SUPFAM" id="SSF109604">
    <property type="entry name" value="HD-domain/PDEase-like"/>
    <property type="match status" value="1"/>
</dbReference>
<dbReference type="Gene3D" id="1.10.3210.10">
    <property type="entry name" value="Hypothetical protein af1432"/>
    <property type="match status" value="1"/>
</dbReference>
<accession>A0ABS7DKK6</accession>
<dbReference type="EMBL" id="JAGFNZ010000001">
    <property type="protein sequence ID" value="MBW7571803.1"/>
    <property type="molecule type" value="Genomic_DNA"/>
</dbReference>
<dbReference type="Pfam" id="PF01966">
    <property type="entry name" value="HD"/>
    <property type="match status" value="1"/>
</dbReference>
<proteinExistence type="predicted"/>